<dbReference type="EMBL" id="JACIEZ010000005">
    <property type="protein sequence ID" value="MBB4065535.1"/>
    <property type="molecule type" value="Genomic_DNA"/>
</dbReference>
<evidence type="ECO:0000313" key="3">
    <source>
        <dbReference type="Proteomes" id="UP000528286"/>
    </source>
</evidence>
<dbReference type="AlphaFoldDB" id="A0A7W6J672"/>
<evidence type="ECO:0000256" key="1">
    <source>
        <dbReference type="SAM" id="Phobius"/>
    </source>
</evidence>
<gene>
    <name evidence="2" type="ORF">GGR23_002742</name>
</gene>
<comment type="caution">
    <text evidence="2">The sequence shown here is derived from an EMBL/GenBank/DDBJ whole genome shotgun (WGS) entry which is preliminary data.</text>
</comment>
<keyword evidence="1" id="KW-1133">Transmembrane helix</keyword>
<dbReference type="Proteomes" id="UP000528286">
    <property type="component" value="Unassembled WGS sequence"/>
</dbReference>
<feature type="transmembrane region" description="Helical" evidence="1">
    <location>
        <begin position="13"/>
        <end position="36"/>
    </location>
</feature>
<name>A0A7W6J672_9HYPH</name>
<keyword evidence="1" id="KW-0472">Membrane</keyword>
<organism evidence="2 3">
    <name type="scientific">Gellertiella hungarica</name>
    <dbReference type="NCBI Taxonomy" id="1572859"/>
    <lineage>
        <taxon>Bacteria</taxon>
        <taxon>Pseudomonadati</taxon>
        <taxon>Pseudomonadota</taxon>
        <taxon>Alphaproteobacteria</taxon>
        <taxon>Hyphomicrobiales</taxon>
        <taxon>Rhizobiaceae</taxon>
        <taxon>Gellertiella</taxon>
    </lineage>
</organism>
<accession>A0A7W6J672</accession>
<proteinExistence type="predicted"/>
<keyword evidence="3" id="KW-1185">Reference proteome</keyword>
<sequence length="59" mass="6603">MNFYDLYAVSPDWIKLAVMLEFPAFVLAILWIAAWYRVKMAMVGARPAQPQPTEAGDAG</sequence>
<protein>
    <submittedName>
        <fullName evidence="2">Putative membrane protein</fullName>
    </submittedName>
</protein>
<reference evidence="2 3" key="1">
    <citation type="submission" date="2020-08" db="EMBL/GenBank/DDBJ databases">
        <title>Genomic Encyclopedia of Type Strains, Phase IV (KMG-IV): sequencing the most valuable type-strain genomes for metagenomic binning, comparative biology and taxonomic classification.</title>
        <authorList>
            <person name="Goeker M."/>
        </authorList>
    </citation>
    <scope>NUCLEOTIDE SEQUENCE [LARGE SCALE GENOMIC DNA]</scope>
    <source>
        <strain evidence="2 3">DSM 29853</strain>
    </source>
</reference>
<keyword evidence="1" id="KW-0812">Transmembrane</keyword>
<dbReference type="RefSeq" id="WP_183366833.1">
    <property type="nucleotide sequence ID" value="NZ_JACIEZ010000005.1"/>
</dbReference>
<evidence type="ECO:0000313" key="2">
    <source>
        <dbReference type="EMBL" id="MBB4065535.1"/>
    </source>
</evidence>